<keyword evidence="4" id="KW-0539">Nucleus</keyword>
<evidence type="ECO:0000256" key="1">
    <source>
        <dbReference type="ARBA" id="ARBA00023015"/>
    </source>
</evidence>
<keyword evidence="2" id="KW-0238">DNA-binding</keyword>
<dbReference type="InterPro" id="IPR009057">
    <property type="entry name" value="Homeodomain-like_sf"/>
</dbReference>
<keyword evidence="9" id="KW-1185">Reference proteome</keyword>
<dbReference type="GO" id="GO:0019185">
    <property type="term" value="C:snRNA-activating protein complex"/>
    <property type="evidence" value="ECO:0007669"/>
    <property type="project" value="TreeGrafter"/>
</dbReference>
<evidence type="ECO:0000313" key="9">
    <source>
        <dbReference type="Proteomes" id="UP000703269"/>
    </source>
</evidence>
<dbReference type="InterPro" id="IPR017930">
    <property type="entry name" value="Myb_dom"/>
</dbReference>
<feature type="domain" description="Myb-like" evidence="6">
    <location>
        <begin position="248"/>
        <end position="292"/>
    </location>
</feature>
<reference evidence="8 9" key="1">
    <citation type="submission" date="2021-08" db="EMBL/GenBank/DDBJ databases">
        <title>Draft Genome Sequence of Phanerochaete sordida strain YK-624.</title>
        <authorList>
            <person name="Mori T."/>
            <person name="Dohra H."/>
            <person name="Suzuki T."/>
            <person name="Kawagishi H."/>
            <person name="Hirai H."/>
        </authorList>
    </citation>
    <scope>NUCLEOTIDE SEQUENCE [LARGE SCALE GENOMIC DNA]</scope>
    <source>
        <strain evidence="8 9">YK-624</strain>
    </source>
</reference>
<keyword evidence="1" id="KW-0805">Transcription regulation</keyword>
<dbReference type="GO" id="GO:0001006">
    <property type="term" value="F:RNA polymerase III type 3 promoter sequence-specific DNA binding"/>
    <property type="evidence" value="ECO:0007669"/>
    <property type="project" value="TreeGrafter"/>
</dbReference>
<feature type="compositionally biased region" description="Basic residues" evidence="5">
    <location>
        <begin position="529"/>
        <end position="543"/>
    </location>
</feature>
<dbReference type="Pfam" id="PF13921">
    <property type="entry name" value="Myb_DNA-bind_6"/>
    <property type="match status" value="1"/>
</dbReference>
<keyword evidence="3" id="KW-0804">Transcription</keyword>
<feature type="domain" description="HTH myb-type" evidence="7">
    <location>
        <begin position="293"/>
        <end position="347"/>
    </location>
</feature>
<dbReference type="InterPro" id="IPR001005">
    <property type="entry name" value="SANT/Myb"/>
</dbReference>
<evidence type="ECO:0000256" key="3">
    <source>
        <dbReference type="ARBA" id="ARBA00023163"/>
    </source>
</evidence>
<dbReference type="SUPFAM" id="SSF46689">
    <property type="entry name" value="Homeodomain-like"/>
    <property type="match status" value="4"/>
</dbReference>
<protein>
    <submittedName>
        <fullName evidence="8">snRNA-activating protein complex subunit 4</fullName>
    </submittedName>
</protein>
<dbReference type="SMART" id="SM00717">
    <property type="entry name" value="SANT"/>
    <property type="match status" value="5"/>
</dbReference>
<dbReference type="GO" id="GO:0042795">
    <property type="term" value="P:snRNA transcription by RNA polymerase II"/>
    <property type="evidence" value="ECO:0007669"/>
    <property type="project" value="TreeGrafter"/>
</dbReference>
<feature type="compositionally biased region" description="Basic residues" evidence="5">
    <location>
        <begin position="564"/>
        <end position="573"/>
    </location>
</feature>
<feature type="domain" description="Myb-like" evidence="6">
    <location>
        <begin position="190"/>
        <end position="236"/>
    </location>
</feature>
<dbReference type="OrthoDB" id="2143914at2759"/>
<dbReference type="GO" id="GO:0000978">
    <property type="term" value="F:RNA polymerase II cis-regulatory region sequence-specific DNA binding"/>
    <property type="evidence" value="ECO:0007669"/>
    <property type="project" value="TreeGrafter"/>
</dbReference>
<evidence type="ECO:0000259" key="6">
    <source>
        <dbReference type="PROSITE" id="PS50090"/>
    </source>
</evidence>
<dbReference type="EMBL" id="BPQB01000001">
    <property type="protein sequence ID" value="GJE84916.1"/>
    <property type="molecule type" value="Genomic_DNA"/>
</dbReference>
<feature type="domain" description="HTH myb-type" evidence="7">
    <location>
        <begin position="248"/>
        <end position="292"/>
    </location>
</feature>
<accession>A0A9P3FYJ3</accession>
<evidence type="ECO:0000313" key="8">
    <source>
        <dbReference type="EMBL" id="GJE84916.1"/>
    </source>
</evidence>
<sequence>MSSSSSTPPTAKDLTQEALQANKDHQYALKVYTERLEAELEAVDKLLAAAEAPDDEPEVDVGGHLEMSGAVKAAGPIPPEIAFEDHPFAEDAVKRRHYLQCTTVHPMKPADLEALADAVRSENHRIYALEAQRRGQQPFVALNEHPQPFFEQNKEGINWERVAQKVSAAGVHGISRTAEECEIRWLGERHPDFDRSNWSQPEISRLKELIGDAKEGEVDWVQIAAKLGTRRTPIDCMRHAIPRKVHVWTAESDQRLLEMVDVYGTENWLLVARQVSEDATAGQCQSRYQRTLQPGLRRGPWTQEEDTRLKRATEVFGRSWIDVAAFVPTRNNEQCRERWHEHVNPTVGRGRWTEEEDAALLSAYEAVGDKWKEVSLRVGSGRTDNMCRHRYVLLMKRRAKETADSSPVAQDSGISTPEPVAGPSQPRRRGRAATVQQDLQPESTKEAPVAEDSTTAPSKPKPKPRARTKRAQATQEPEPSTSDSANLGAGAGPDEAAANPSEVQTSTVDPTKQSTTEVAPSTEEEGKRNPKPKPKPKPKRRRGGSPGSDDAPQGAPEASEQPATKKRRGRPVKGPRAVNSDNEVPRTEQSTDIPNEVQTMPATSQEATELRQKAVTPKPKGSGGRKQRDTPPPPTRQSARLRNARS</sequence>
<feature type="region of interest" description="Disordered" evidence="5">
    <location>
        <begin position="401"/>
        <end position="646"/>
    </location>
</feature>
<dbReference type="CDD" id="cd00167">
    <property type="entry name" value="SANT"/>
    <property type="match status" value="4"/>
</dbReference>
<gene>
    <name evidence="8" type="ORF">PsYK624_009920</name>
</gene>
<evidence type="ECO:0000259" key="7">
    <source>
        <dbReference type="PROSITE" id="PS51294"/>
    </source>
</evidence>
<comment type="caution">
    <text evidence="8">The sequence shown here is derived from an EMBL/GenBank/DDBJ whole genome shotgun (WGS) entry which is preliminary data.</text>
</comment>
<dbReference type="AlphaFoldDB" id="A0A9P3FYJ3"/>
<feature type="compositionally biased region" description="Polar residues" evidence="5">
    <location>
        <begin position="501"/>
        <end position="519"/>
    </location>
</feature>
<evidence type="ECO:0000256" key="5">
    <source>
        <dbReference type="SAM" id="MobiDB-lite"/>
    </source>
</evidence>
<dbReference type="Proteomes" id="UP000703269">
    <property type="component" value="Unassembled WGS sequence"/>
</dbReference>
<dbReference type="Pfam" id="PF00249">
    <property type="entry name" value="Myb_DNA-binding"/>
    <property type="match status" value="1"/>
</dbReference>
<evidence type="ECO:0000256" key="4">
    <source>
        <dbReference type="ARBA" id="ARBA00023242"/>
    </source>
</evidence>
<dbReference type="GO" id="GO:0042796">
    <property type="term" value="P:snRNA transcription by RNA polymerase III"/>
    <property type="evidence" value="ECO:0007669"/>
    <property type="project" value="TreeGrafter"/>
</dbReference>
<organism evidence="8 9">
    <name type="scientific">Phanerochaete sordida</name>
    <dbReference type="NCBI Taxonomy" id="48140"/>
    <lineage>
        <taxon>Eukaryota</taxon>
        <taxon>Fungi</taxon>
        <taxon>Dikarya</taxon>
        <taxon>Basidiomycota</taxon>
        <taxon>Agaricomycotina</taxon>
        <taxon>Agaricomycetes</taxon>
        <taxon>Polyporales</taxon>
        <taxon>Phanerochaetaceae</taxon>
        <taxon>Phanerochaete</taxon>
    </lineage>
</organism>
<dbReference type="PANTHER" id="PTHR46621:SF1">
    <property type="entry name" value="SNRNA-ACTIVATING PROTEIN COMPLEX SUBUNIT 4"/>
    <property type="match status" value="1"/>
</dbReference>
<feature type="domain" description="HTH myb-type" evidence="7">
    <location>
        <begin position="349"/>
        <end position="399"/>
    </location>
</feature>
<dbReference type="PROSITE" id="PS50090">
    <property type="entry name" value="MYB_LIKE"/>
    <property type="match status" value="4"/>
</dbReference>
<dbReference type="PANTHER" id="PTHR46621">
    <property type="entry name" value="SNRNA-ACTIVATING PROTEIN COMPLEX SUBUNIT 4"/>
    <property type="match status" value="1"/>
</dbReference>
<dbReference type="PROSITE" id="PS51294">
    <property type="entry name" value="HTH_MYB"/>
    <property type="match status" value="3"/>
</dbReference>
<feature type="compositionally biased region" description="Polar residues" evidence="5">
    <location>
        <begin position="579"/>
        <end position="607"/>
    </location>
</feature>
<evidence type="ECO:0000256" key="2">
    <source>
        <dbReference type="ARBA" id="ARBA00023125"/>
    </source>
</evidence>
<dbReference type="Gene3D" id="1.10.10.60">
    <property type="entry name" value="Homeodomain-like"/>
    <property type="match status" value="4"/>
</dbReference>
<name>A0A9P3FYJ3_9APHY</name>
<feature type="domain" description="Myb-like" evidence="6">
    <location>
        <begin position="344"/>
        <end position="395"/>
    </location>
</feature>
<dbReference type="InterPro" id="IPR051575">
    <property type="entry name" value="Myb-like_DNA-bd"/>
</dbReference>
<feature type="compositionally biased region" description="Polar residues" evidence="5">
    <location>
        <begin position="404"/>
        <end position="415"/>
    </location>
</feature>
<feature type="compositionally biased region" description="Basic residues" evidence="5">
    <location>
        <begin position="460"/>
        <end position="470"/>
    </location>
</feature>
<proteinExistence type="predicted"/>
<feature type="domain" description="Myb-like" evidence="6">
    <location>
        <begin position="293"/>
        <end position="343"/>
    </location>
</feature>
<feature type="compositionally biased region" description="Polar residues" evidence="5">
    <location>
        <begin position="636"/>
        <end position="646"/>
    </location>
</feature>